<evidence type="ECO:0000259" key="2">
    <source>
        <dbReference type="PROSITE" id="PS50011"/>
    </source>
</evidence>
<dbReference type="SUPFAM" id="SSF56112">
    <property type="entry name" value="Protein kinase-like (PK-like)"/>
    <property type="match status" value="1"/>
</dbReference>
<feature type="compositionally biased region" description="Polar residues" evidence="1">
    <location>
        <begin position="78"/>
        <end position="91"/>
    </location>
</feature>
<reference evidence="3" key="1">
    <citation type="submission" date="2025-08" db="UniProtKB">
        <authorList>
            <consortium name="RefSeq"/>
        </authorList>
    </citation>
    <scope>IDENTIFICATION</scope>
</reference>
<evidence type="ECO:0000313" key="3">
    <source>
        <dbReference type="RefSeq" id="XP_016478862.1"/>
    </source>
</evidence>
<keyword evidence="3" id="KW-0418">Kinase</keyword>
<dbReference type="CDD" id="cd13999">
    <property type="entry name" value="STKc_MAP3K-like"/>
    <property type="match status" value="1"/>
</dbReference>
<sequence length="568" mass="62617">MDETTTSGEGATAPTEELLKKIQELEAGHAQLKKEMSKLMVSNDGRRSERQRSHSISPQRPPRLRGSAAGFDALGKRGSTSFRHSSPLQRESNSKSEPCGGGAGPAAVKFTDRQYLSILQSMGQAIHIFDLNFRVICCDVRPFQETSTEVKLIKADKSSGGPRSIASARLGLNPQQPLQVAIASKISSLASKVSNKVKSKMKTGEGSVLGEGGSGCGHHSDHAFSDAALSDQREDANPSGASTPRGDVHVSPFEVFSNVEHSPETPSRNSRDESEAKPGISKIITSKAEAWMVKKNLSWPWKGNEREVLEAKTTRSVWPWLNNDQDNEWNHCKSCNAVSTSDDQVIESNRTTTNEAWGSWSSSFNVNSTSSASSSDSTSSTAGNKVDTDTDCLDYEILWEDLTIGEHIGQGSCGTVYHGLWFGSDVAVKVFSKQEYSDEVIYSFRQEVSLMKRLRHPNILLFMGAVTSSQHLCIVTEFLPRGSLFRLLQRNASKLEWRRRIHMALDIARGMNYLHHFSPPIIHRDLKSSNLLVDKNWTVKVGDFGLSRLKHETYLTTKSGKGTVFNLN</sequence>
<evidence type="ECO:0000256" key="1">
    <source>
        <dbReference type="SAM" id="MobiDB-lite"/>
    </source>
</evidence>
<dbReference type="GO" id="GO:0005524">
    <property type="term" value="F:ATP binding"/>
    <property type="evidence" value="ECO:0007669"/>
    <property type="project" value="InterPro"/>
</dbReference>
<keyword evidence="3" id="KW-0808">Transferase</keyword>
<dbReference type="Pfam" id="PF07714">
    <property type="entry name" value="PK_Tyr_Ser-Thr"/>
    <property type="match status" value="1"/>
</dbReference>
<dbReference type="PROSITE" id="PS00108">
    <property type="entry name" value="PROTEIN_KINASE_ST"/>
    <property type="match status" value="1"/>
</dbReference>
<dbReference type="PANTHER" id="PTHR44329">
    <property type="entry name" value="SERINE/THREONINE-PROTEIN KINASE TNNI3K-RELATED"/>
    <property type="match status" value="1"/>
</dbReference>
<dbReference type="Gene3D" id="3.30.200.20">
    <property type="entry name" value="Phosphorylase Kinase, domain 1"/>
    <property type="match status" value="1"/>
</dbReference>
<feature type="region of interest" description="Disordered" evidence="1">
    <location>
        <begin position="194"/>
        <end position="279"/>
    </location>
</feature>
<dbReference type="InterPro" id="IPR000719">
    <property type="entry name" value="Prot_kinase_dom"/>
</dbReference>
<feature type="domain" description="Protein kinase" evidence="2">
    <location>
        <begin position="402"/>
        <end position="568"/>
    </location>
</feature>
<feature type="region of interest" description="Disordered" evidence="1">
    <location>
        <begin position="36"/>
        <end position="104"/>
    </location>
</feature>
<protein>
    <submittedName>
        <fullName evidence="3">RGS domain-containing serine/threonine-protein kinase A isoform X2</fullName>
    </submittedName>
</protein>
<organism evidence="3">
    <name type="scientific">Nicotiana tabacum</name>
    <name type="common">Common tobacco</name>
    <dbReference type="NCBI Taxonomy" id="4097"/>
    <lineage>
        <taxon>Eukaryota</taxon>
        <taxon>Viridiplantae</taxon>
        <taxon>Streptophyta</taxon>
        <taxon>Embryophyta</taxon>
        <taxon>Tracheophyta</taxon>
        <taxon>Spermatophyta</taxon>
        <taxon>Magnoliopsida</taxon>
        <taxon>eudicotyledons</taxon>
        <taxon>Gunneridae</taxon>
        <taxon>Pentapetalae</taxon>
        <taxon>asterids</taxon>
        <taxon>lamiids</taxon>
        <taxon>Solanales</taxon>
        <taxon>Solanaceae</taxon>
        <taxon>Nicotianoideae</taxon>
        <taxon>Nicotianeae</taxon>
        <taxon>Nicotiana</taxon>
    </lineage>
</organism>
<dbReference type="Gene3D" id="1.10.510.10">
    <property type="entry name" value="Transferase(Phosphotransferase) domain 1"/>
    <property type="match status" value="1"/>
</dbReference>
<dbReference type="PROSITE" id="PS50011">
    <property type="entry name" value="PROTEIN_KINASE_DOM"/>
    <property type="match status" value="1"/>
</dbReference>
<dbReference type="InterPro" id="IPR008271">
    <property type="entry name" value="Ser/Thr_kinase_AS"/>
</dbReference>
<dbReference type="OrthoDB" id="339325at2759"/>
<name>A0A1S4AQ31_TOBAC</name>
<dbReference type="SMART" id="SM00220">
    <property type="entry name" value="S_TKc"/>
    <property type="match status" value="1"/>
</dbReference>
<dbReference type="GO" id="GO:0004672">
    <property type="term" value="F:protein kinase activity"/>
    <property type="evidence" value="ECO:0007669"/>
    <property type="project" value="InterPro"/>
</dbReference>
<dbReference type="InterPro" id="IPR011009">
    <property type="entry name" value="Kinase-like_dom_sf"/>
</dbReference>
<proteinExistence type="predicted"/>
<feature type="compositionally biased region" description="Gly residues" evidence="1">
    <location>
        <begin position="207"/>
        <end position="216"/>
    </location>
</feature>
<dbReference type="PANTHER" id="PTHR44329:SF256">
    <property type="entry name" value="PAS DOMAIN-CONTAINING PROTEIN TYROSINE KINASE FAMILY PROTEIN"/>
    <property type="match status" value="1"/>
</dbReference>
<gene>
    <name evidence="3" type="primary">LOC107800226</name>
</gene>
<dbReference type="FunFam" id="3.30.200.20:FF:000329">
    <property type="entry name" value="PAS domain-containing protein tyrosine kinase"/>
    <property type="match status" value="1"/>
</dbReference>
<dbReference type="InterPro" id="IPR051681">
    <property type="entry name" value="Ser/Thr_Kinases-Pseudokinases"/>
</dbReference>
<dbReference type="AlphaFoldDB" id="A0A1S4AQ31"/>
<dbReference type="InterPro" id="IPR001245">
    <property type="entry name" value="Ser-Thr/Tyr_kinase_cat_dom"/>
</dbReference>
<dbReference type="RefSeq" id="XP_016478862.1">
    <property type="nucleotide sequence ID" value="XM_016623376.1"/>
</dbReference>
<accession>A0A1S4AQ31</accession>